<evidence type="ECO:0000313" key="2">
    <source>
        <dbReference type="Proteomes" id="UP001186974"/>
    </source>
</evidence>
<evidence type="ECO:0000313" key="1">
    <source>
        <dbReference type="EMBL" id="KAK3061040.1"/>
    </source>
</evidence>
<reference evidence="1" key="1">
    <citation type="submission" date="2024-09" db="EMBL/GenBank/DDBJ databases">
        <title>Black Yeasts Isolated from many extreme environments.</title>
        <authorList>
            <person name="Coleine C."/>
            <person name="Stajich J.E."/>
            <person name="Selbmann L."/>
        </authorList>
    </citation>
    <scope>NUCLEOTIDE SEQUENCE</scope>
    <source>
        <strain evidence="1">CCFEE 5737</strain>
    </source>
</reference>
<keyword evidence="2" id="KW-1185">Reference proteome</keyword>
<dbReference type="Proteomes" id="UP001186974">
    <property type="component" value="Unassembled WGS sequence"/>
</dbReference>
<protein>
    <submittedName>
        <fullName evidence="1">Uncharacterized protein</fullName>
    </submittedName>
</protein>
<name>A0ACC3D2W6_9PEZI</name>
<dbReference type="EMBL" id="JAWDJW010008112">
    <property type="protein sequence ID" value="KAK3061040.1"/>
    <property type="molecule type" value="Genomic_DNA"/>
</dbReference>
<gene>
    <name evidence="1" type="ORF">LTS18_007155</name>
</gene>
<feature type="non-terminal residue" evidence="1">
    <location>
        <position position="86"/>
    </location>
</feature>
<proteinExistence type="predicted"/>
<organism evidence="1 2">
    <name type="scientific">Coniosporium uncinatum</name>
    <dbReference type="NCBI Taxonomy" id="93489"/>
    <lineage>
        <taxon>Eukaryota</taxon>
        <taxon>Fungi</taxon>
        <taxon>Dikarya</taxon>
        <taxon>Ascomycota</taxon>
        <taxon>Pezizomycotina</taxon>
        <taxon>Dothideomycetes</taxon>
        <taxon>Dothideomycetes incertae sedis</taxon>
        <taxon>Coniosporium</taxon>
    </lineage>
</organism>
<comment type="caution">
    <text evidence="1">The sequence shown here is derived from an EMBL/GenBank/DDBJ whole genome shotgun (WGS) entry which is preliminary data.</text>
</comment>
<accession>A0ACC3D2W6</accession>
<sequence length="86" mass="9177">WVISLRNAPSRAITARFSARTAARWAIPSYGARSQQPRATAALVVTSVEAILARLPLAAGRLVVLEKQLLLAAGRMLVPLQPTAFG</sequence>
<feature type="non-terminal residue" evidence="1">
    <location>
        <position position="1"/>
    </location>
</feature>